<dbReference type="EMBL" id="JAUSYY010000001">
    <property type="protein sequence ID" value="MDQ0892715.1"/>
    <property type="molecule type" value="Genomic_DNA"/>
</dbReference>
<evidence type="ECO:0000313" key="2">
    <source>
        <dbReference type="EMBL" id="MDQ0892715.1"/>
    </source>
</evidence>
<name>A0ABU0R3R4_9MICO</name>
<sequence>MRIALPDDDRHLAESSAPQPLQGEEHLGGGGLGSVEHAVVGFAFGVAQPRIRGRCVPVAG</sequence>
<evidence type="ECO:0000256" key="1">
    <source>
        <dbReference type="SAM" id="MobiDB-lite"/>
    </source>
</evidence>
<comment type="caution">
    <text evidence="2">The sequence shown here is derived from an EMBL/GenBank/DDBJ whole genome shotgun (WGS) entry which is preliminary data.</text>
</comment>
<protein>
    <submittedName>
        <fullName evidence="2">Uncharacterized protein</fullName>
    </submittedName>
</protein>
<gene>
    <name evidence="2" type="ORF">QFZ26_000270</name>
</gene>
<dbReference type="Proteomes" id="UP001239083">
    <property type="component" value="Unassembled WGS sequence"/>
</dbReference>
<feature type="region of interest" description="Disordered" evidence="1">
    <location>
        <begin position="1"/>
        <end position="30"/>
    </location>
</feature>
<feature type="compositionally biased region" description="Basic and acidic residues" evidence="1">
    <location>
        <begin position="1"/>
        <end position="13"/>
    </location>
</feature>
<proteinExistence type="predicted"/>
<accession>A0ABU0R3R4</accession>
<organism evidence="2 3">
    <name type="scientific">Agromyces ramosus</name>
    <dbReference type="NCBI Taxonomy" id="33879"/>
    <lineage>
        <taxon>Bacteria</taxon>
        <taxon>Bacillati</taxon>
        <taxon>Actinomycetota</taxon>
        <taxon>Actinomycetes</taxon>
        <taxon>Micrococcales</taxon>
        <taxon>Microbacteriaceae</taxon>
        <taxon>Agromyces</taxon>
    </lineage>
</organism>
<evidence type="ECO:0000313" key="3">
    <source>
        <dbReference type="Proteomes" id="UP001239083"/>
    </source>
</evidence>
<dbReference type="RefSeq" id="WP_307038697.1">
    <property type="nucleotide sequence ID" value="NZ_JAUSYY010000001.1"/>
</dbReference>
<reference evidence="2 3" key="1">
    <citation type="submission" date="2023-07" db="EMBL/GenBank/DDBJ databases">
        <title>Comparative genomics of wheat-associated soil bacteria to identify genetic determinants of phenazine resistance.</title>
        <authorList>
            <person name="Mouncey N."/>
        </authorList>
    </citation>
    <scope>NUCLEOTIDE SEQUENCE [LARGE SCALE GENOMIC DNA]</scope>
    <source>
        <strain evidence="2 3">V3I3</strain>
    </source>
</reference>
<keyword evidence="3" id="KW-1185">Reference proteome</keyword>